<dbReference type="Proteomes" id="UP000000599">
    <property type="component" value="Chromosome E"/>
</dbReference>
<proteinExistence type="predicted"/>
<dbReference type="OrthoDB" id="2158714at2759"/>
<dbReference type="OMA" id="FYVCPAH"/>
<gene>
    <name evidence="2" type="ordered locus">DEHA2E03696g</name>
</gene>
<dbReference type="KEGG" id="dha:DEHA2E03696g"/>
<reference evidence="2 3" key="1">
    <citation type="journal article" date="2004" name="Nature">
        <title>Genome evolution in yeasts.</title>
        <authorList>
            <consortium name="Genolevures"/>
            <person name="Dujon B."/>
            <person name="Sherman D."/>
            <person name="Fischer G."/>
            <person name="Durrens P."/>
            <person name="Casaregola S."/>
            <person name="Lafontaine I."/>
            <person name="de Montigny J."/>
            <person name="Marck C."/>
            <person name="Neuveglise C."/>
            <person name="Talla E."/>
            <person name="Goffard N."/>
            <person name="Frangeul L."/>
            <person name="Aigle M."/>
            <person name="Anthouard V."/>
            <person name="Babour A."/>
            <person name="Barbe V."/>
            <person name="Barnay S."/>
            <person name="Blanchin S."/>
            <person name="Beckerich J.M."/>
            <person name="Beyne E."/>
            <person name="Bleykasten C."/>
            <person name="Boisrame A."/>
            <person name="Boyer J."/>
            <person name="Cattolico L."/>
            <person name="Confanioleri F."/>
            <person name="de Daruvar A."/>
            <person name="Despons L."/>
            <person name="Fabre E."/>
            <person name="Fairhead C."/>
            <person name="Ferry-Dumazet H."/>
            <person name="Groppi A."/>
            <person name="Hantraye F."/>
            <person name="Hennequin C."/>
            <person name="Jauniaux N."/>
            <person name="Joyet P."/>
            <person name="Kachouri R."/>
            <person name="Kerrest A."/>
            <person name="Koszul R."/>
            <person name="Lemaire M."/>
            <person name="Lesur I."/>
            <person name="Ma L."/>
            <person name="Muller H."/>
            <person name="Nicaud J.M."/>
            <person name="Nikolski M."/>
            <person name="Oztas S."/>
            <person name="Ozier-Kalogeropoulos O."/>
            <person name="Pellenz S."/>
            <person name="Potier S."/>
            <person name="Richard G.F."/>
            <person name="Straub M.L."/>
            <person name="Suleau A."/>
            <person name="Swennene D."/>
            <person name="Tekaia F."/>
            <person name="Wesolowski-Louvel M."/>
            <person name="Westhof E."/>
            <person name="Wirth B."/>
            <person name="Zeniou-Meyer M."/>
            <person name="Zivanovic I."/>
            <person name="Bolotin-Fukuhara M."/>
            <person name="Thierry A."/>
            <person name="Bouchier C."/>
            <person name="Caudron B."/>
            <person name="Scarpelli C."/>
            <person name="Gaillardin C."/>
            <person name="Weissenbach J."/>
            <person name="Wincker P."/>
            <person name="Souciet J.L."/>
        </authorList>
    </citation>
    <scope>NUCLEOTIDE SEQUENCE [LARGE SCALE GENOMIC DNA]</scope>
    <source>
        <strain evidence="3">ATCC 36239 / CBS 767 / BCRC 21394 / JCM 1990 / NBRC 0083 / IGC 2968</strain>
    </source>
</reference>
<accession>Q6BQN5</accession>
<feature type="region of interest" description="Disordered" evidence="1">
    <location>
        <begin position="171"/>
        <end position="200"/>
    </location>
</feature>
<dbReference type="GO" id="GO:0005768">
    <property type="term" value="C:endosome"/>
    <property type="evidence" value="ECO:0007669"/>
    <property type="project" value="TreeGrafter"/>
</dbReference>
<sequence length="200" mass="23354">MSAFPNHYHARLVAEKDSKACTLCFKPTTTVLISQNKVDFFYVCPSHLKDEHFSTAIRPDEYKGLETKREELDKKIEDSRKRVERLRPYAWNFLSSMSGSKKGEGTEVDKDKGTEKDKDKEKETYETAKQDLRRLEGELNEINSGISNYKFKDYTLNKDIYRMRTQNYAQSKIRAKKQQEMHKPGFFPSAPQHGVDKVDK</sequence>
<evidence type="ECO:0000313" key="2">
    <source>
        <dbReference type="EMBL" id="CAG87703.2"/>
    </source>
</evidence>
<dbReference type="GO" id="GO:0007034">
    <property type="term" value="P:vacuolar transport"/>
    <property type="evidence" value="ECO:0007669"/>
    <property type="project" value="TreeGrafter"/>
</dbReference>
<organism evidence="2 3">
    <name type="scientific">Debaryomyces hansenii (strain ATCC 36239 / CBS 767 / BCRC 21394 / JCM 1990 / NBRC 0083 / IGC 2968)</name>
    <name type="common">Yeast</name>
    <name type="synonym">Torulaspora hansenii</name>
    <dbReference type="NCBI Taxonomy" id="284592"/>
    <lineage>
        <taxon>Eukaryota</taxon>
        <taxon>Fungi</taxon>
        <taxon>Dikarya</taxon>
        <taxon>Ascomycota</taxon>
        <taxon>Saccharomycotina</taxon>
        <taxon>Pichiomycetes</taxon>
        <taxon>Debaryomycetaceae</taxon>
        <taxon>Debaryomyces</taxon>
    </lineage>
</organism>
<dbReference type="PANTHER" id="PTHR28218:SF1">
    <property type="entry name" value="VPS4-ASSOCIATED PROTEIN 1"/>
    <property type="match status" value="1"/>
</dbReference>
<dbReference type="GeneID" id="2902177"/>
<dbReference type="PANTHER" id="PTHR28218">
    <property type="entry name" value="VPS4-ASSOCIATED PROTEIN 1"/>
    <property type="match status" value="1"/>
</dbReference>
<protein>
    <submittedName>
        <fullName evidence="2">DEHA2E03696p</fullName>
    </submittedName>
</protein>
<dbReference type="RefSeq" id="XP_459485.2">
    <property type="nucleotide sequence ID" value="XM_459485.1"/>
</dbReference>
<dbReference type="Pfam" id="PF08432">
    <property type="entry name" value="Vfa1"/>
    <property type="match status" value="1"/>
</dbReference>
<dbReference type="eggNOG" id="ENOG502S7NV">
    <property type="taxonomic scope" value="Eukaryota"/>
</dbReference>
<dbReference type="FunCoup" id="Q6BQN5">
    <property type="interactions" value="12"/>
</dbReference>
<dbReference type="InParanoid" id="Q6BQN5"/>
<dbReference type="EMBL" id="CR382137">
    <property type="protein sequence ID" value="CAG87703.2"/>
    <property type="molecule type" value="Genomic_DNA"/>
</dbReference>
<evidence type="ECO:0000313" key="3">
    <source>
        <dbReference type="Proteomes" id="UP000000599"/>
    </source>
</evidence>
<evidence type="ECO:0000256" key="1">
    <source>
        <dbReference type="SAM" id="MobiDB-lite"/>
    </source>
</evidence>
<name>Q6BQN5_DEBHA</name>
<dbReference type="InterPro" id="IPR013640">
    <property type="entry name" value="Vfa1"/>
</dbReference>
<dbReference type="HOGENOM" id="CLU_088285_2_1_1"/>
<feature type="region of interest" description="Disordered" evidence="1">
    <location>
        <begin position="101"/>
        <end position="126"/>
    </location>
</feature>
<dbReference type="VEuPathDB" id="FungiDB:DEHA2E03696g"/>
<keyword evidence="3" id="KW-1185">Reference proteome</keyword>
<dbReference type="AlphaFoldDB" id="Q6BQN5"/>